<gene>
    <name evidence="2" type="ORF">LPQ35_09000</name>
</gene>
<dbReference type="PANTHER" id="PTHR11106:SF27">
    <property type="entry name" value="MACRO DOMAIN-CONTAINING PROTEIN"/>
    <property type="match status" value="1"/>
</dbReference>
<evidence type="ECO:0000313" key="3">
    <source>
        <dbReference type="Proteomes" id="UP001492541"/>
    </source>
</evidence>
<evidence type="ECO:0000259" key="1">
    <source>
        <dbReference type="PROSITE" id="PS51154"/>
    </source>
</evidence>
<dbReference type="GeneID" id="90449826"/>
<dbReference type="EMBL" id="CP087714">
    <property type="protein sequence ID" value="XAT63385.1"/>
    <property type="molecule type" value="Genomic_DNA"/>
</dbReference>
<dbReference type="Gene3D" id="3.40.220.10">
    <property type="entry name" value="Leucine Aminopeptidase, subunit E, domain 1"/>
    <property type="match status" value="1"/>
</dbReference>
<organism evidence="2 3">
    <name type="scientific">Geoglobus acetivorans</name>
    <dbReference type="NCBI Taxonomy" id="565033"/>
    <lineage>
        <taxon>Archaea</taxon>
        <taxon>Methanobacteriati</taxon>
        <taxon>Methanobacteriota</taxon>
        <taxon>Archaeoglobi</taxon>
        <taxon>Archaeoglobales</taxon>
        <taxon>Archaeoglobaceae</taxon>
        <taxon>Geoglobus</taxon>
    </lineage>
</organism>
<sequence length="194" mass="21198">MEPEIVLNLNGMDVMLVQGDITAYPAEAIVNAANKYLEHGGGVAYAIAKACAGNAAEYTEISKKAMREQTGRDYIDHGEVVVTPAMRLEERGIKYVIHTVGPICSGRWDESLKKKLYLAFEGPLRKAEEMGLSSIAFPAVSAGIYGCPLNRVVETFLETAKAFSAEATNLREIALVIYDEESARVAAEIFRAFF</sequence>
<dbReference type="PANTHER" id="PTHR11106">
    <property type="entry name" value="GANGLIOSIDE INDUCED DIFFERENTIATION ASSOCIATED PROTEIN 2-RELATED"/>
    <property type="match status" value="1"/>
</dbReference>
<evidence type="ECO:0000313" key="2">
    <source>
        <dbReference type="EMBL" id="XAT63385.1"/>
    </source>
</evidence>
<dbReference type="SUPFAM" id="SSF52949">
    <property type="entry name" value="Macro domain-like"/>
    <property type="match status" value="1"/>
</dbReference>
<accession>A0ABZ3H1E5</accession>
<dbReference type="RefSeq" id="WP_193808611.1">
    <property type="nucleotide sequence ID" value="NZ_CP087714.1"/>
</dbReference>
<keyword evidence="3" id="KW-1185">Reference proteome</keyword>
<reference evidence="2 3" key="1">
    <citation type="submission" date="2021-11" db="EMBL/GenBank/DDBJ databases">
        <title>Whole genome of Geoglobus acetivorans.</title>
        <authorList>
            <person name="Liu D."/>
        </authorList>
    </citation>
    <scope>NUCLEOTIDE SEQUENCE [LARGE SCALE GENOMIC DNA]</scope>
    <source>
        <strain evidence="2 3">SBH6</strain>
    </source>
</reference>
<dbReference type="Pfam" id="PF01661">
    <property type="entry name" value="Macro"/>
    <property type="match status" value="1"/>
</dbReference>
<dbReference type="InterPro" id="IPR002589">
    <property type="entry name" value="Macro_dom"/>
</dbReference>
<protein>
    <submittedName>
        <fullName evidence="2">[protein ADP-ribosylglutamate] hydrolase</fullName>
    </submittedName>
</protein>
<dbReference type="CDD" id="cd02907">
    <property type="entry name" value="Macro_Af1521_BAL-like"/>
    <property type="match status" value="1"/>
</dbReference>
<keyword evidence="2" id="KW-0378">Hydrolase</keyword>
<name>A0ABZ3H1E5_GEOAI</name>
<proteinExistence type="predicted"/>
<dbReference type="Proteomes" id="UP001492541">
    <property type="component" value="Chromosome"/>
</dbReference>
<feature type="domain" description="Macro" evidence="1">
    <location>
        <begin position="1"/>
        <end position="194"/>
    </location>
</feature>
<dbReference type="PROSITE" id="PS51154">
    <property type="entry name" value="MACRO"/>
    <property type="match status" value="1"/>
</dbReference>
<dbReference type="SMART" id="SM00506">
    <property type="entry name" value="A1pp"/>
    <property type="match status" value="1"/>
</dbReference>
<dbReference type="GO" id="GO:0016787">
    <property type="term" value="F:hydrolase activity"/>
    <property type="evidence" value="ECO:0007669"/>
    <property type="project" value="UniProtKB-KW"/>
</dbReference>
<dbReference type="InterPro" id="IPR043472">
    <property type="entry name" value="Macro_dom-like"/>
</dbReference>
<dbReference type="NCBIfam" id="NF001662">
    <property type="entry name" value="PRK00431.1-3"/>
    <property type="match status" value="1"/>
</dbReference>